<evidence type="ECO:0000313" key="8">
    <source>
        <dbReference type="Proteomes" id="UP001165122"/>
    </source>
</evidence>
<keyword evidence="8" id="KW-1185">Reference proteome</keyword>
<evidence type="ECO:0000256" key="4">
    <source>
        <dbReference type="ARBA" id="ARBA00023128"/>
    </source>
</evidence>
<name>A0A9W7CLI0_9STRA</name>
<proteinExistence type="predicted"/>
<comment type="caution">
    <text evidence="7">The sequence shown here is derived from an EMBL/GenBank/DDBJ whole genome shotgun (WGS) entry which is preliminary data.</text>
</comment>
<feature type="region of interest" description="Disordered" evidence="6">
    <location>
        <begin position="646"/>
        <end position="669"/>
    </location>
</feature>
<accession>A0A9W7CLI0</accession>
<comment type="subcellular location">
    <subcellularLocation>
        <location evidence="1">Mitochondrion membrane</location>
        <topology evidence="1">Multi-pass membrane protein</topology>
    </subcellularLocation>
</comment>
<dbReference type="PANTHER" id="PTHR28234:SF1">
    <property type="entry name" value="NUCLEAR CONTROL OF ATPASE PROTEIN 2"/>
    <property type="match status" value="1"/>
</dbReference>
<evidence type="ECO:0000256" key="1">
    <source>
        <dbReference type="ARBA" id="ARBA00004225"/>
    </source>
</evidence>
<gene>
    <name evidence="7" type="ORF">TrLO_g6169</name>
</gene>
<dbReference type="Proteomes" id="UP001165122">
    <property type="component" value="Unassembled WGS sequence"/>
</dbReference>
<organism evidence="7 8">
    <name type="scientific">Triparma laevis f. longispina</name>
    <dbReference type="NCBI Taxonomy" id="1714387"/>
    <lineage>
        <taxon>Eukaryota</taxon>
        <taxon>Sar</taxon>
        <taxon>Stramenopiles</taxon>
        <taxon>Ochrophyta</taxon>
        <taxon>Bolidophyceae</taxon>
        <taxon>Parmales</taxon>
        <taxon>Triparmaceae</taxon>
        <taxon>Triparma</taxon>
    </lineage>
</organism>
<dbReference type="AlphaFoldDB" id="A0A9W7CLI0"/>
<dbReference type="GO" id="GO:0005741">
    <property type="term" value="C:mitochondrial outer membrane"/>
    <property type="evidence" value="ECO:0007669"/>
    <property type="project" value="TreeGrafter"/>
</dbReference>
<feature type="compositionally biased region" description="Polar residues" evidence="6">
    <location>
        <begin position="17"/>
        <end position="35"/>
    </location>
</feature>
<evidence type="ECO:0000313" key="7">
    <source>
        <dbReference type="EMBL" id="GMI06809.1"/>
    </source>
</evidence>
<evidence type="ECO:0000256" key="3">
    <source>
        <dbReference type="ARBA" id="ARBA00022989"/>
    </source>
</evidence>
<sequence>MSSPPRHLRVDTLDPRSMNSASKSIQHTFSCSPVPSLSGGQGSGGSGALEGEIRVVGHACDNGESGARHSLQLSRRYLLPVSGLSNLSLSSPSLRSFLFSSAKSSNPPSASLAPHPPQPLPSSSIPSSTSLYPSTPHLPAYILSLHSTPLILSLRSHQLTEAHLLHTELTSARSDLLSPWYGYLSTFPFIFTWRESRFKFFTHPIPYPIDIHRIPYTTYLSQLKTRVTHLQAVITRRLHSIGIIQSHILRRSWSKGVTGWGIIGGGAWFTSLEGTVASRADRVRVDAASEIGVEVDYARLCNWCVDAVRLVRHQMLRAGGGISRLQYSENWGGEFDLDELNTKTPIWAGDGGRVIVDAKGMKEEVKWLEGNMPRFMGQQMERRYLRLKGLNYWRRRWYWMISLPFVVGGVYRCCKNEEWFRGVMGRVFTKVGKLWVEHVVEPGVYIYNEFFTSKIRDKITDRAALLETRSALTRMLKGWFKDQYPDMSSIKINKMAENMDVGLIEKEFEKGVTTNTMRNVLTGDIVRMCLIEMQFLKKELLTAMDAMDDLMEANEFNLRVSSMVPAFIGMYSLSWFFKKVYYSVGPGGRQSREVVYESFRNIVLDIERLLVMRDDPPPTPASLQVGKWKERVRSGSIEKEPMVGLSFDDEGEHQDPNKPNSTTTNNGTITLNENDWGMVILLLHEARTILETNKRRFARSELPSLREDLAEIAGERGPVSVKQQLQIVKRMSRTYNFLREIGDEFDFF</sequence>
<keyword evidence="2" id="KW-0812">Transmembrane</keyword>
<evidence type="ECO:0000256" key="5">
    <source>
        <dbReference type="ARBA" id="ARBA00023136"/>
    </source>
</evidence>
<feature type="region of interest" description="Disordered" evidence="6">
    <location>
        <begin position="1"/>
        <end position="49"/>
    </location>
</feature>
<feature type="region of interest" description="Disordered" evidence="6">
    <location>
        <begin position="108"/>
        <end position="128"/>
    </location>
</feature>
<feature type="compositionally biased region" description="Gly residues" evidence="6">
    <location>
        <begin position="39"/>
        <end position="48"/>
    </location>
</feature>
<dbReference type="PANTHER" id="PTHR28234">
    <property type="entry name" value="NUCLEAR CONTROL OF ATPASE PROTEIN 2"/>
    <property type="match status" value="1"/>
</dbReference>
<dbReference type="Pfam" id="PF08637">
    <property type="entry name" value="NCA2"/>
    <property type="match status" value="1"/>
</dbReference>
<dbReference type="EMBL" id="BRXW01000105">
    <property type="protein sequence ID" value="GMI06809.1"/>
    <property type="molecule type" value="Genomic_DNA"/>
</dbReference>
<dbReference type="OrthoDB" id="413313at2759"/>
<dbReference type="InterPro" id="IPR013946">
    <property type="entry name" value="NCA2-like"/>
</dbReference>
<evidence type="ECO:0000256" key="6">
    <source>
        <dbReference type="SAM" id="MobiDB-lite"/>
    </source>
</evidence>
<keyword evidence="3" id="KW-1133">Transmembrane helix</keyword>
<reference evidence="8" key="1">
    <citation type="journal article" date="2023" name="Commun. Biol.">
        <title>Genome analysis of Parmales, the sister group of diatoms, reveals the evolutionary specialization of diatoms from phago-mixotrophs to photoautotrophs.</title>
        <authorList>
            <person name="Ban H."/>
            <person name="Sato S."/>
            <person name="Yoshikawa S."/>
            <person name="Yamada K."/>
            <person name="Nakamura Y."/>
            <person name="Ichinomiya M."/>
            <person name="Sato N."/>
            <person name="Blanc-Mathieu R."/>
            <person name="Endo H."/>
            <person name="Kuwata A."/>
            <person name="Ogata H."/>
        </authorList>
    </citation>
    <scope>NUCLEOTIDE SEQUENCE [LARGE SCALE GENOMIC DNA]</scope>
    <source>
        <strain evidence="8">NIES 3700</strain>
    </source>
</reference>
<keyword evidence="5" id="KW-0472">Membrane</keyword>
<feature type="compositionally biased region" description="Polar residues" evidence="6">
    <location>
        <begin position="657"/>
        <end position="669"/>
    </location>
</feature>
<evidence type="ECO:0000256" key="2">
    <source>
        <dbReference type="ARBA" id="ARBA00022692"/>
    </source>
</evidence>
<protein>
    <submittedName>
        <fullName evidence="7">Uncharacterized protein</fullName>
    </submittedName>
</protein>
<keyword evidence="4" id="KW-0496">Mitochondrion</keyword>